<reference evidence="2" key="1">
    <citation type="submission" date="2019-03" db="EMBL/GenBank/DDBJ databases">
        <title>Improved annotation for the trematode Fasciola hepatica.</title>
        <authorList>
            <person name="Choi Y.-J."/>
            <person name="Martin J."/>
            <person name="Mitreva M."/>
        </authorList>
    </citation>
    <scope>NUCLEOTIDE SEQUENCE [LARGE SCALE GENOMIC DNA]</scope>
</reference>
<dbReference type="EMBL" id="JXXN02001531">
    <property type="protein sequence ID" value="THD24573.1"/>
    <property type="molecule type" value="Genomic_DNA"/>
</dbReference>
<feature type="compositionally biased region" description="Polar residues" evidence="1">
    <location>
        <begin position="352"/>
        <end position="362"/>
    </location>
</feature>
<sequence length="795" mass="90537">MEWTGCGIFGKLWRYFTPRKSATPRELNDPDCSISSLGDIESTINTFKIEEPDSTLFDSVNPELTRSAEDIHTKETSEVNHSTDILISDQTRQRPHSAHIPFRPVLLFEEGPVTEEVRGATRYNLNDQEKSLQISTKSIQRPVLKIEGTKAHAVACKRLANIVTSVEVQPSLDLTSPLDRDGMDAVTATMGSDNINYTKSLQCLTRKLEHFALPRRSDEILHAIEDNLTDRTDQSKGDTNSFEKYSYHSARMRHAYPYFMPESAYVKLKQEERWRELRRELRLELETQVDCELLQRVRRIRKPYQLPLLPQTTESLEIVRLLTIPPNLSTLIRMGVTCKSKMKTSLQFPTVRPTQNAASGVSGTPRRRGTHGKHRRARRIRTETLNKKQVLISARPLSSSNASKTQVTHHQFERPRTAEERPASATETIELYKAAANFMYNYPSHVPNKNELSIWTWRGSYKTDENEDVTNSSDLYKDVLDDLLVRIDQGRKKRDLNRGRKRMVSNAHEHGDEPAKVDLVEHKAISLIKVILEDVDWREGLLAQGVCLYADPDTNDEGFFCQLVSLERLQLLTRLEESEVIAVNPEEDLVAIRQYRMKHGKRLKHSQSKGVNALCAKVHNLPPLHPITSKRKVTKTETSSRVPWNSHRSKFPSIASSSFGSSYLEDSPHTRNAALCIKHNSCKRTSKIAPINSPETRIPINSPDSSNECPSLLSLPSLETNKLPCQWKPSIRTTSAHQWKAHEMVEESPGPRKATRVKWSTVDTRESPSTTTPIMESQLRRDRKKRSRRAASSGS</sequence>
<evidence type="ECO:0000313" key="2">
    <source>
        <dbReference type="EMBL" id="THD24573.1"/>
    </source>
</evidence>
<dbReference type="AlphaFoldDB" id="A0A4E0RAM8"/>
<feature type="compositionally biased region" description="Polar residues" evidence="1">
    <location>
        <begin position="396"/>
        <end position="409"/>
    </location>
</feature>
<organism evidence="2 3">
    <name type="scientific">Fasciola hepatica</name>
    <name type="common">Liver fluke</name>
    <dbReference type="NCBI Taxonomy" id="6192"/>
    <lineage>
        <taxon>Eukaryota</taxon>
        <taxon>Metazoa</taxon>
        <taxon>Spiralia</taxon>
        <taxon>Lophotrochozoa</taxon>
        <taxon>Platyhelminthes</taxon>
        <taxon>Trematoda</taxon>
        <taxon>Digenea</taxon>
        <taxon>Plagiorchiida</taxon>
        <taxon>Echinostomata</taxon>
        <taxon>Echinostomatoidea</taxon>
        <taxon>Fasciolidae</taxon>
        <taxon>Fasciola</taxon>
    </lineage>
</organism>
<name>A0A4E0RAM8_FASHE</name>
<feature type="compositionally biased region" description="Basic and acidic residues" evidence="1">
    <location>
        <begin position="410"/>
        <end position="422"/>
    </location>
</feature>
<feature type="region of interest" description="Disordered" evidence="1">
    <location>
        <begin position="741"/>
        <end position="795"/>
    </location>
</feature>
<evidence type="ECO:0000256" key="1">
    <source>
        <dbReference type="SAM" id="MobiDB-lite"/>
    </source>
</evidence>
<feature type="compositionally biased region" description="Basic residues" evidence="1">
    <location>
        <begin position="365"/>
        <end position="377"/>
    </location>
</feature>
<proteinExistence type="predicted"/>
<feature type="region of interest" description="Disordered" evidence="1">
    <location>
        <begin position="396"/>
        <end position="424"/>
    </location>
</feature>
<keyword evidence="3" id="KW-1185">Reference proteome</keyword>
<accession>A0A4E0RAM8</accession>
<dbReference type="Proteomes" id="UP000230066">
    <property type="component" value="Unassembled WGS sequence"/>
</dbReference>
<gene>
    <name evidence="2" type="ORF">D915_004520</name>
</gene>
<protein>
    <submittedName>
        <fullName evidence="2">Uncharacterized protein</fullName>
    </submittedName>
</protein>
<evidence type="ECO:0000313" key="3">
    <source>
        <dbReference type="Proteomes" id="UP000230066"/>
    </source>
</evidence>
<comment type="caution">
    <text evidence="2">The sequence shown here is derived from an EMBL/GenBank/DDBJ whole genome shotgun (WGS) entry which is preliminary data.</text>
</comment>
<feature type="region of interest" description="Disordered" evidence="1">
    <location>
        <begin position="352"/>
        <end position="377"/>
    </location>
</feature>